<evidence type="ECO:0000313" key="10">
    <source>
        <dbReference type="EMBL" id="CAD7403351.1"/>
    </source>
</evidence>
<feature type="domain" description="Cadherin" evidence="9">
    <location>
        <begin position="111"/>
        <end position="149"/>
    </location>
</feature>
<evidence type="ECO:0000256" key="8">
    <source>
        <dbReference type="PROSITE-ProRule" id="PRU00043"/>
    </source>
</evidence>
<evidence type="ECO:0000256" key="7">
    <source>
        <dbReference type="ARBA" id="ARBA00023136"/>
    </source>
</evidence>
<evidence type="ECO:0000256" key="3">
    <source>
        <dbReference type="ARBA" id="ARBA00022737"/>
    </source>
</evidence>
<dbReference type="PANTHER" id="PTHR24025">
    <property type="entry name" value="DESMOGLEIN FAMILY MEMBER"/>
    <property type="match status" value="1"/>
</dbReference>
<evidence type="ECO:0000256" key="5">
    <source>
        <dbReference type="ARBA" id="ARBA00022889"/>
    </source>
</evidence>
<keyword evidence="6" id="KW-1133">Transmembrane helix</keyword>
<dbReference type="InterPro" id="IPR002126">
    <property type="entry name" value="Cadherin-like_dom"/>
</dbReference>
<protein>
    <recommendedName>
        <fullName evidence="9">Cadherin domain-containing protein</fullName>
    </recommendedName>
</protein>
<dbReference type="InterPro" id="IPR050971">
    <property type="entry name" value="Cadherin-domain_protein"/>
</dbReference>
<keyword evidence="2" id="KW-0812">Transmembrane</keyword>
<dbReference type="SUPFAM" id="SSF49313">
    <property type="entry name" value="Cadherin-like"/>
    <property type="match status" value="1"/>
</dbReference>
<name>A0A7R9CVP0_TIMPO</name>
<comment type="subcellular location">
    <subcellularLocation>
        <location evidence="1">Membrane</location>
    </subcellularLocation>
</comment>
<evidence type="ECO:0000256" key="2">
    <source>
        <dbReference type="ARBA" id="ARBA00022692"/>
    </source>
</evidence>
<dbReference type="AlphaFoldDB" id="A0A7R9CVP0"/>
<keyword evidence="5" id="KW-0130">Cell adhesion</keyword>
<dbReference type="GO" id="GO:0007156">
    <property type="term" value="P:homophilic cell adhesion via plasma membrane adhesion molecules"/>
    <property type="evidence" value="ECO:0007669"/>
    <property type="project" value="InterPro"/>
</dbReference>
<proteinExistence type="predicted"/>
<dbReference type="InterPro" id="IPR015919">
    <property type="entry name" value="Cadherin-like_sf"/>
</dbReference>
<keyword evidence="4 8" id="KW-0106">Calcium</keyword>
<evidence type="ECO:0000256" key="1">
    <source>
        <dbReference type="ARBA" id="ARBA00004370"/>
    </source>
</evidence>
<accession>A0A7R9CVP0</accession>
<dbReference type="InterPro" id="IPR020894">
    <property type="entry name" value="Cadherin_CS"/>
</dbReference>
<dbReference type="PROSITE" id="PS50268">
    <property type="entry name" value="CADHERIN_2"/>
    <property type="match status" value="2"/>
</dbReference>
<dbReference type="GO" id="GO:0005911">
    <property type="term" value="C:cell-cell junction"/>
    <property type="evidence" value="ECO:0007669"/>
    <property type="project" value="TreeGrafter"/>
</dbReference>
<keyword evidence="3" id="KW-0677">Repeat</keyword>
<dbReference type="PANTHER" id="PTHR24025:SF31">
    <property type="entry name" value="NEURAL-CADHERIN"/>
    <property type="match status" value="1"/>
</dbReference>
<gene>
    <name evidence="10" type="ORF">TPSB3V08_LOCUS4006</name>
</gene>
<keyword evidence="7" id="KW-0472">Membrane</keyword>
<reference evidence="10" key="1">
    <citation type="submission" date="2020-11" db="EMBL/GenBank/DDBJ databases">
        <authorList>
            <person name="Tran Van P."/>
        </authorList>
    </citation>
    <scope>NUCLEOTIDE SEQUENCE</scope>
</reference>
<feature type="domain" description="Cadherin" evidence="9">
    <location>
        <begin position="36"/>
        <end position="110"/>
    </location>
</feature>
<sequence>MANVTLSIDWNTSYATKNGARVLNNSLYDRCMIIKTITNTSPNNVTGMIIVQETDVFPMKNMDWGEFDTLFLMIIATDWNTVLPAFATNMNRSVLLAVSIIDVNDNPPVFSQQEYSVNVIENTVPNTLITIITATDADGPGNNEISYTIE</sequence>
<dbReference type="PROSITE" id="PS00232">
    <property type="entry name" value="CADHERIN_1"/>
    <property type="match status" value="1"/>
</dbReference>
<dbReference type="Gene3D" id="2.60.40.60">
    <property type="entry name" value="Cadherins"/>
    <property type="match status" value="2"/>
</dbReference>
<organism evidence="10">
    <name type="scientific">Timema poppense</name>
    <name type="common">Walking stick</name>
    <dbReference type="NCBI Taxonomy" id="170557"/>
    <lineage>
        <taxon>Eukaryota</taxon>
        <taxon>Metazoa</taxon>
        <taxon>Ecdysozoa</taxon>
        <taxon>Arthropoda</taxon>
        <taxon>Hexapoda</taxon>
        <taxon>Insecta</taxon>
        <taxon>Pterygota</taxon>
        <taxon>Neoptera</taxon>
        <taxon>Polyneoptera</taxon>
        <taxon>Phasmatodea</taxon>
        <taxon>Timematodea</taxon>
        <taxon>Timematoidea</taxon>
        <taxon>Timematidae</taxon>
        <taxon>Timema</taxon>
    </lineage>
</organism>
<dbReference type="CDD" id="cd11304">
    <property type="entry name" value="Cadherin_repeat"/>
    <property type="match status" value="1"/>
</dbReference>
<dbReference type="GO" id="GO:0005886">
    <property type="term" value="C:plasma membrane"/>
    <property type="evidence" value="ECO:0007669"/>
    <property type="project" value="InterPro"/>
</dbReference>
<evidence type="ECO:0000256" key="4">
    <source>
        <dbReference type="ARBA" id="ARBA00022837"/>
    </source>
</evidence>
<dbReference type="PRINTS" id="PR00205">
    <property type="entry name" value="CADHERIN"/>
</dbReference>
<evidence type="ECO:0000256" key="6">
    <source>
        <dbReference type="ARBA" id="ARBA00022989"/>
    </source>
</evidence>
<evidence type="ECO:0000259" key="9">
    <source>
        <dbReference type="PROSITE" id="PS50268"/>
    </source>
</evidence>
<dbReference type="GO" id="GO:0005509">
    <property type="term" value="F:calcium ion binding"/>
    <property type="evidence" value="ECO:0007669"/>
    <property type="project" value="UniProtKB-UniRule"/>
</dbReference>
<dbReference type="EMBL" id="OD001841">
    <property type="protein sequence ID" value="CAD7403351.1"/>
    <property type="molecule type" value="Genomic_DNA"/>
</dbReference>